<dbReference type="PANTHER" id="PTHR48043:SF159">
    <property type="entry name" value="EG:EG0003.4 PROTEIN-RELATED"/>
    <property type="match status" value="1"/>
</dbReference>
<keyword evidence="3" id="KW-0808">Transferase</keyword>
<dbReference type="FunFam" id="3.40.50.2000:FF:000050">
    <property type="entry name" value="UDP-glucuronosyltransferase"/>
    <property type="match status" value="1"/>
</dbReference>
<evidence type="ECO:0000256" key="2">
    <source>
        <dbReference type="ARBA" id="ARBA00022676"/>
    </source>
</evidence>
<feature type="transmembrane region" description="Helical" evidence="4">
    <location>
        <begin position="493"/>
        <end position="511"/>
    </location>
</feature>
<dbReference type="AlphaFoldDB" id="A0A8J2LHC1"/>
<evidence type="ECO:0000256" key="4">
    <source>
        <dbReference type="SAM" id="Phobius"/>
    </source>
</evidence>
<dbReference type="Proteomes" id="UP000708208">
    <property type="component" value="Unassembled WGS sequence"/>
</dbReference>
<sequence length="568" mass="63628">MFLLKCALASLLLNIFLTPVSSERILFVLPIATKSHKNVFEPLYKALAAKGHEVTVVSPVKPSKTSKNIREIVPVPLKDIFGAFDPFEERKKTLIGQLATFAAWDLITGPCIRTYENQEFMGLLNEKWDLVFLNGFVNDCFAGFVYKIGVPFIMVTSMATPSYIAELVGNRLPMSFVPIQSVSGLSDDMNFGQRLLNFCMGMLFLSLQSFSPVTRRQEDIYRKYLGEDLPGYREIEGNVSMIFSNSYFPLTYPRPLLPDIVEIGGMHCRPAEPLPKDLNDFLTGAEHGFIYFSMGTVLQTDQMPEAMRQNFLKVFSRLKQRVIWKWNSGQMDNIPSNVKLSSWLPQQDILGHPNVKIFITHGGLLSTQEAAYHGVPLLAIPVFADQDLNAQQAVTSGYALSLEILDLSEEEIETKINQLISDPKFYKRAKELSAVIRDQSETPLERAVFWSDPYNTDRFGEACLQKISSFNYFINYHINTSVYKLKTIKMNKIVFIALVVLAAAVAVMAGGHGNGWDYKTGYAFQAGGQGWGWGHGGGHGWGHGGHSYVYEHRPISHGWGHGGYGHHG</sequence>
<comment type="similarity">
    <text evidence="1">Belongs to the UDP-glycosyltransferase family.</text>
</comment>
<keyword evidence="4" id="KW-0472">Membrane</keyword>
<evidence type="ECO:0000313" key="6">
    <source>
        <dbReference type="EMBL" id="CAG7833890.1"/>
    </source>
</evidence>
<evidence type="ECO:0000256" key="1">
    <source>
        <dbReference type="ARBA" id="ARBA00009995"/>
    </source>
</evidence>
<keyword evidence="4" id="KW-1133">Transmembrane helix</keyword>
<dbReference type="Pfam" id="PF00201">
    <property type="entry name" value="UDPGT"/>
    <property type="match status" value="1"/>
</dbReference>
<evidence type="ECO:0000256" key="3">
    <source>
        <dbReference type="ARBA" id="ARBA00022679"/>
    </source>
</evidence>
<dbReference type="GO" id="GO:0008194">
    <property type="term" value="F:UDP-glycosyltransferase activity"/>
    <property type="evidence" value="ECO:0007669"/>
    <property type="project" value="InterPro"/>
</dbReference>
<name>A0A8J2LHC1_9HEXA</name>
<dbReference type="InterPro" id="IPR050271">
    <property type="entry name" value="UDP-glycosyltransferase"/>
</dbReference>
<evidence type="ECO:0000313" key="7">
    <source>
        <dbReference type="Proteomes" id="UP000708208"/>
    </source>
</evidence>
<dbReference type="PANTHER" id="PTHR48043">
    <property type="entry name" value="EG:EG0003.4 PROTEIN-RELATED"/>
    <property type="match status" value="1"/>
</dbReference>
<dbReference type="OrthoDB" id="5835829at2759"/>
<keyword evidence="2" id="KW-0328">Glycosyltransferase</keyword>
<reference evidence="6" key="1">
    <citation type="submission" date="2021-06" db="EMBL/GenBank/DDBJ databases">
        <authorList>
            <person name="Hodson N. C."/>
            <person name="Mongue J. A."/>
            <person name="Jaron S. K."/>
        </authorList>
    </citation>
    <scope>NUCLEOTIDE SEQUENCE</scope>
</reference>
<feature type="chain" id="PRO_5035275176" description="Glucuronosyltransferase" evidence="5">
    <location>
        <begin position="23"/>
        <end position="568"/>
    </location>
</feature>
<keyword evidence="5" id="KW-0732">Signal</keyword>
<dbReference type="CDD" id="cd03784">
    <property type="entry name" value="GT1_Gtf-like"/>
    <property type="match status" value="1"/>
</dbReference>
<protein>
    <recommendedName>
        <fullName evidence="8">Glucuronosyltransferase</fullName>
    </recommendedName>
</protein>
<feature type="signal peptide" evidence="5">
    <location>
        <begin position="1"/>
        <end position="22"/>
    </location>
</feature>
<comment type="caution">
    <text evidence="6">The sequence shown here is derived from an EMBL/GenBank/DDBJ whole genome shotgun (WGS) entry which is preliminary data.</text>
</comment>
<evidence type="ECO:0000256" key="5">
    <source>
        <dbReference type="SAM" id="SignalP"/>
    </source>
</evidence>
<keyword evidence="4" id="KW-0812">Transmembrane</keyword>
<dbReference type="InterPro" id="IPR002213">
    <property type="entry name" value="UDP_glucos_trans"/>
</dbReference>
<gene>
    <name evidence="6" type="ORF">AFUS01_LOCUS43460</name>
</gene>
<evidence type="ECO:0008006" key="8">
    <source>
        <dbReference type="Google" id="ProtNLM"/>
    </source>
</evidence>
<proteinExistence type="inferred from homology"/>
<dbReference type="EMBL" id="CAJVCH010570050">
    <property type="protein sequence ID" value="CAG7833890.1"/>
    <property type="molecule type" value="Genomic_DNA"/>
</dbReference>
<keyword evidence="7" id="KW-1185">Reference proteome</keyword>
<accession>A0A8J2LHC1</accession>
<organism evidence="6 7">
    <name type="scientific">Allacma fusca</name>
    <dbReference type="NCBI Taxonomy" id="39272"/>
    <lineage>
        <taxon>Eukaryota</taxon>
        <taxon>Metazoa</taxon>
        <taxon>Ecdysozoa</taxon>
        <taxon>Arthropoda</taxon>
        <taxon>Hexapoda</taxon>
        <taxon>Collembola</taxon>
        <taxon>Symphypleona</taxon>
        <taxon>Sminthuridae</taxon>
        <taxon>Allacma</taxon>
    </lineage>
</organism>